<name>A0A517PGZ8_9PLAN</name>
<protein>
    <submittedName>
        <fullName evidence="1">Uncharacterized protein</fullName>
    </submittedName>
</protein>
<reference evidence="1 2" key="1">
    <citation type="submission" date="2019-02" db="EMBL/GenBank/DDBJ databases">
        <title>Deep-cultivation of Planctomycetes and their phenomic and genomic characterization uncovers novel biology.</title>
        <authorList>
            <person name="Wiegand S."/>
            <person name="Jogler M."/>
            <person name="Boedeker C."/>
            <person name="Pinto D."/>
            <person name="Vollmers J."/>
            <person name="Rivas-Marin E."/>
            <person name="Kohn T."/>
            <person name="Peeters S.H."/>
            <person name="Heuer A."/>
            <person name="Rast P."/>
            <person name="Oberbeckmann S."/>
            <person name="Bunk B."/>
            <person name="Jeske O."/>
            <person name="Meyerdierks A."/>
            <person name="Storesund J.E."/>
            <person name="Kallscheuer N."/>
            <person name="Luecker S."/>
            <person name="Lage O.M."/>
            <person name="Pohl T."/>
            <person name="Merkel B.J."/>
            <person name="Hornburger P."/>
            <person name="Mueller R.-W."/>
            <person name="Bruemmer F."/>
            <person name="Labrenz M."/>
            <person name="Spormann A.M."/>
            <person name="Op den Camp H."/>
            <person name="Overmann J."/>
            <person name="Amann R."/>
            <person name="Jetten M.S.M."/>
            <person name="Mascher T."/>
            <person name="Medema M.H."/>
            <person name="Devos D.P."/>
            <person name="Kaster A.-K."/>
            <person name="Ovreas L."/>
            <person name="Rohde M."/>
            <person name="Galperin M.Y."/>
            <person name="Jogler C."/>
        </authorList>
    </citation>
    <scope>NUCLEOTIDE SEQUENCE [LARGE SCALE GENOMIC DNA]</scope>
    <source>
        <strain evidence="1 2">HG66A1</strain>
    </source>
</reference>
<dbReference type="Proteomes" id="UP000320421">
    <property type="component" value="Chromosome"/>
</dbReference>
<sequence length="182" mass="20892">MDVAANPSAIDTAADILKQIEQTHGIEILHEFCTDSILPAGAFRPTSQPLSYNNILELLRDWDAFQQQYESTDDADLDSSLHPFLSETQLIIQGMDFTNDHFIRVADGTIHAWTQRAWGQQLADWANTTGWGPHFNKRGDRYSWKYADFYSNMSDNLVNDYEAWRDAVLKVIKYKCQRQLTG</sequence>
<accession>A0A517PGZ8</accession>
<evidence type="ECO:0000313" key="2">
    <source>
        <dbReference type="Proteomes" id="UP000320421"/>
    </source>
</evidence>
<dbReference type="EMBL" id="CP036266">
    <property type="protein sequence ID" value="QDT18650.1"/>
    <property type="molecule type" value="Genomic_DNA"/>
</dbReference>
<dbReference type="AlphaFoldDB" id="A0A517PGZ8"/>
<evidence type="ECO:0000313" key="1">
    <source>
        <dbReference type="EMBL" id="QDT18650.1"/>
    </source>
</evidence>
<organism evidence="1 2">
    <name type="scientific">Gimesia chilikensis</name>
    <dbReference type="NCBI Taxonomy" id="2605989"/>
    <lineage>
        <taxon>Bacteria</taxon>
        <taxon>Pseudomonadati</taxon>
        <taxon>Planctomycetota</taxon>
        <taxon>Planctomycetia</taxon>
        <taxon>Planctomycetales</taxon>
        <taxon>Planctomycetaceae</taxon>
        <taxon>Gimesia</taxon>
    </lineage>
</organism>
<keyword evidence="2" id="KW-1185">Reference proteome</keyword>
<gene>
    <name evidence="1" type="ORF">HG66A1_04120</name>
</gene>
<proteinExistence type="predicted"/>